<sequence length="93" mass="10578">MNEKRKKAVALSYEQNMDDAPKVTASGKGFIADEIIERAIEHNIPILEDPSLVELLGELDINKKIPEELFQVVSEVFAFIYRTDKQTGKEKSR</sequence>
<accession>A0A511ZGD2</accession>
<dbReference type="OrthoDB" id="5244399at2"/>
<dbReference type="AlphaFoldDB" id="A0A511ZGD2"/>
<protein>
    <recommendedName>
        <fullName evidence="3">Flagellar biosynthetic protein FlhB</fullName>
    </recommendedName>
</protein>
<evidence type="ECO:0008006" key="3">
    <source>
        <dbReference type="Google" id="ProtNLM"/>
    </source>
</evidence>
<dbReference type="STRING" id="582851.GCA_900162665_00374"/>
<dbReference type="PANTHER" id="PTHR30531">
    <property type="entry name" value="FLAGELLAR BIOSYNTHETIC PROTEIN FLHB"/>
    <property type="match status" value="1"/>
</dbReference>
<reference evidence="1 2" key="1">
    <citation type="submission" date="2019-07" db="EMBL/GenBank/DDBJ databases">
        <title>Whole genome shotgun sequence of Oceanobacillus sojae NBRC 105379.</title>
        <authorList>
            <person name="Hosoyama A."/>
            <person name="Uohara A."/>
            <person name="Ohji S."/>
            <person name="Ichikawa N."/>
        </authorList>
    </citation>
    <scope>NUCLEOTIDE SEQUENCE [LARGE SCALE GENOMIC DNA]</scope>
    <source>
        <strain evidence="1 2">NBRC 105379</strain>
    </source>
</reference>
<name>A0A511ZGD2_9BACI</name>
<keyword evidence="2" id="KW-1185">Reference proteome</keyword>
<organism evidence="1 2">
    <name type="scientific">Oceanobacillus sojae</name>
    <dbReference type="NCBI Taxonomy" id="582851"/>
    <lineage>
        <taxon>Bacteria</taxon>
        <taxon>Bacillati</taxon>
        <taxon>Bacillota</taxon>
        <taxon>Bacilli</taxon>
        <taxon>Bacillales</taxon>
        <taxon>Bacillaceae</taxon>
        <taxon>Oceanobacillus</taxon>
    </lineage>
</organism>
<evidence type="ECO:0000313" key="1">
    <source>
        <dbReference type="EMBL" id="GEN86516.1"/>
    </source>
</evidence>
<dbReference type="InterPro" id="IPR029025">
    <property type="entry name" value="T3SS_substrate_exporter_C"/>
</dbReference>
<dbReference type="SUPFAM" id="SSF160544">
    <property type="entry name" value="EscU C-terminal domain-like"/>
    <property type="match status" value="1"/>
</dbReference>
<dbReference type="Proteomes" id="UP000321558">
    <property type="component" value="Unassembled WGS sequence"/>
</dbReference>
<dbReference type="GO" id="GO:0009306">
    <property type="term" value="P:protein secretion"/>
    <property type="evidence" value="ECO:0007669"/>
    <property type="project" value="InterPro"/>
</dbReference>
<dbReference type="Pfam" id="PF01312">
    <property type="entry name" value="Bac_export_2"/>
    <property type="match status" value="1"/>
</dbReference>
<dbReference type="PANTHER" id="PTHR30531:SF12">
    <property type="entry name" value="FLAGELLAR BIOSYNTHETIC PROTEIN FLHB"/>
    <property type="match status" value="1"/>
</dbReference>
<evidence type="ECO:0000313" key="2">
    <source>
        <dbReference type="Proteomes" id="UP000321558"/>
    </source>
</evidence>
<dbReference type="Gene3D" id="3.40.1690.10">
    <property type="entry name" value="secretion proteins EscU"/>
    <property type="match status" value="1"/>
</dbReference>
<proteinExistence type="predicted"/>
<dbReference type="GO" id="GO:0005886">
    <property type="term" value="C:plasma membrane"/>
    <property type="evidence" value="ECO:0007669"/>
    <property type="project" value="TreeGrafter"/>
</dbReference>
<dbReference type="EMBL" id="BJYM01000004">
    <property type="protein sequence ID" value="GEN86516.1"/>
    <property type="molecule type" value="Genomic_DNA"/>
</dbReference>
<comment type="caution">
    <text evidence="1">The sequence shown here is derived from an EMBL/GenBank/DDBJ whole genome shotgun (WGS) entry which is preliminary data.</text>
</comment>
<gene>
    <name evidence="1" type="ORF">OSO01_12550</name>
</gene>
<dbReference type="RefSeq" id="WP_147209561.1">
    <property type="nucleotide sequence ID" value="NZ_BJYM01000004.1"/>
</dbReference>
<dbReference type="InterPro" id="IPR006135">
    <property type="entry name" value="T3SS_substrate_exporter"/>
</dbReference>